<dbReference type="GO" id="GO:0016787">
    <property type="term" value="F:hydrolase activity"/>
    <property type="evidence" value="ECO:0007669"/>
    <property type="project" value="UniProtKB-KW"/>
</dbReference>
<reference evidence="3" key="1">
    <citation type="submission" date="2023-03" db="EMBL/GenBank/DDBJ databases">
        <authorList>
            <person name="Steffen K."/>
            <person name="Cardenas P."/>
        </authorList>
    </citation>
    <scope>NUCLEOTIDE SEQUENCE</scope>
</reference>
<feature type="compositionally biased region" description="Polar residues" evidence="1">
    <location>
        <begin position="777"/>
        <end position="787"/>
    </location>
</feature>
<keyword evidence="4" id="KW-1185">Reference proteome</keyword>
<name>A0AA35T984_GEOBA</name>
<dbReference type="EMBL" id="CASHTH010003347">
    <property type="protein sequence ID" value="CAI8043679.1"/>
    <property type="molecule type" value="Genomic_DNA"/>
</dbReference>
<feature type="non-terminal residue" evidence="3">
    <location>
        <position position="862"/>
    </location>
</feature>
<feature type="compositionally biased region" description="Polar residues" evidence="1">
    <location>
        <begin position="235"/>
        <end position="245"/>
    </location>
</feature>
<comment type="caution">
    <text evidence="3">The sequence shown here is derived from an EMBL/GenBank/DDBJ whole genome shotgun (WGS) entry which is preliminary data.</text>
</comment>
<feature type="region of interest" description="Disordered" evidence="1">
    <location>
        <begin position="640"/>
        <end position="666"/>
    </location>
</feature>
<proteinExistence type="predicted"/>
<dbReference type="SMART" id="SM01052">
    <property type="entry name" value="CAP_GLY"/>
    <property type="match status" value="2"/>
</dbReference>
<feature type="domain" description="CAP-Gly" evidence="2">
    <location>
        <begin position="157"/>
        <end position="203"/>
    </location>
</feature>
<evidence type="ECO:0000313" key="3">
    <source>
        <dbReference type="EMBL" id="CAI8043679.1"/>
    </source>
</evidence>
<dbReference type="Proteomes" id="UP001174909">
    <property type="component" value="Unassembled WGS sequence"/>
</dbReference>
<keyword evidence="3" id="KW-0378">Hydrolase</keyword>
<evidence type="ECO:0000259" key="2">
    <source>
        <dbReference type="PROSITE" id="PS50245"/>
    </source>
</evidence>
<feature type="compositionally biased region" description="Polar residues" evidence="1">
    <location>
        <begin position="822"/>
        <end position="862"/>
    </location>
</feature>
<dbReference type="Gene3D" id="2.30.30.190">
    <property type="entry name" value="CAP Gly-rich-like domain"/>
    <property type="match status" value="2"/>
</dbReference>
<accession>A0AA35T984</accession>
<feature type="compositionally biased region" description="Polar residues" evidence="1">
    <location>
        <begin position="755"/>
        <end position="768"/>
    </location>
</feature>
<dbReference type="InterPro" id="IPR036859">
    <property type="entry name" value="CAP-Gly_dom_sf"/>
</dbReference>
<evidence type="ECO:0000256" key="1">
    <source>
        <dbReference type="SAM" id="MobiDB-lite"/>
    </source>
</evidence>
<feature type="region of interest" description="Disordered" evidence="1">
    <location>
        <begin position="799"/>
        <end position="862"/>
    </location>
</feature>
<protein>
    <submittedName>
        <fullName evidence="3">Ubiquitin carboxyl-terminal hydrolase CYLD</fullName>
    </submittedName>
</protein>
<feature type="region of interest" description="Disordered" evidence="1">
    <location>
        <begin position="218"/>
        <end position="247"/>
    </location>
</feature>
<feature type="compositionally biased region" description="Polar residues" evidence="1">
    <location>
        <begin position="645"/>
        <end position="655"/>
    </location>
</feature>
<feature type="region of interest" description="Disordered" evidence="1">
    <location>
        <begin position="750"/>
        <end position="787"/>
    </location>
</feature>
<dbReference type="PROSITE" id="PS50245">
    <property type="entry name" value="CAP_GLY_2"/>
    <property type="match status" value="2"/>
</dbReference>
<sequence length="862" mass="93276">MQPTVGPGQVFILLSDKDEAAEMTDMLARSLPQQLHTSTVKVLKGELVAPIPPGDIVPRSDGQPPYNYRTLTREDPATFNTNDSDRDLAPLTPDEFDVLAGVSAPSARYRIFTNDLLEWGAKLKERDKVLVELPQQIRAASTREASPKVHAEIRYVGLVKTLPGITFGVEIKDKKYFGKGTSYGKFQDETYFLCKKGNGLFVSLDKLFPCHPQGISVTQPSSHHSMPPVEGIGQQGHTQPRSNSQRHQDNVIEVTNVSAAPATLEVGSSVELLGNPGRHGVIRWMGTLPGVRGTIAGVELDGPMEGCGDGEWSGRRYFTCLPGRAFFCPASSLRADLHTSHSRLKARSSENCGGGLSNMLVFTPHMLHRGIPANILGAMQDHESMHRLSKIGRTYPKLTVVPAEKAKPHYVNITQGPHGLRVAHREPTVSNIPQGISYCPGDSKMVPATSTAHRQLSYPTNQTCPSQQQFVPQIPPFGQVPGPPQGTNCGQFQSNNIPQNSQSTLMATSQADPQPPAANHRQLHNSIPQLQNQWPQHQHSYIGHQESALHPSGCGWDGRRANNPTVFQNVPEPTPTVYPTTTVFPNVPNHLSSAEPTSSNSTLFQNIPPTTSCISGWDGARADPKNPTVFQNYPCQHSAGDVEPTTPTLTPSKTFSKVAPTPADSAHTERVENGWMSTESACQASPYNSRHSLILNLPPPIITDFTSFGTDAFTRIPGGQSDVTDSASGFYSLLSDTDQQGLGNLQTAHYEESHQTTMASSSPENGSSVDLYGSDRNLPTTPTNSLQSLQLGLDRDISPTAHRHTGLSSENGSSVDLYASPHSPTSPTNGIESVQPFLDTNNPPVDMNRQISSLSSENGSSV</sequence>
<feature type="domain" description="CAP-Gly" evidence="2">
    <location>
        <begin position="286"/>
        <end position="329"/>
    </location>
</feature>
<dbReference type="InterPro" id="IPR000938">
    <property type="entry name" value="CAP-Gly_domain"/>
</dbReference>
<organism evidence="3 4">
    <name type="scientific">Geodia barretti</name>
    <name type="common">Barrett's horny sponge</name>
    <dbReference type="NCBI Taxonomy" id="519541"/>
    <lineage>
        <taxon>Eukaryota</taxon>
        <taxon>Metazoa</taxon>
        <taxon>Porifera</taxon>
        <taxon>Demospongiae</taxon>
        <taxon>Heteroscleromorpha</taxon>
        <taxon>Tetractinellida</taxon>
        <taxon>Astrophorina</taxon>
        <taxon>Geodiidae</taxon>
        <taxon>Geodia</taxon>
    </lineage>
</organism>
<dbReference type="AlphaFoldDB" id="A0AA35T984"/>
<dbReference type="SUPFAM" id="SSF74924">
    <property type="entry name" value="Cap-Gly domain"/>
    <property type="match status" value="2"/>
</dbReference>
<gene>
    <name evidence="3" type="ORF">GBAR_LOCUS24222</name>
</gene>
<dbReference type="Pfam" id="PF01302">
    <property type="entry name" value="CAP_GLY"/>
    <property type="match status" value="2"/>
</dbReference>
<evidence type="ECO:0000313" key="4">
    <source>
        <dbReference type="Proteomes" id="UP001174909"/>
    </source>
</evidence>